<dbReference type="GO" id="GO:0006952">
    <property type="term" value="P:defense response"/>
    <property type="evidence" value="ECO:0007669"/>
    <property type="project" value="InterPro"/>
</dbReference>
<protein>
    <recommendedName>
        <fullName evidence="1">C2 domain-containing protein</fullName>
    </recommendedName>
</protein>
<dbReference type="Gene3D" id="2.60.40.150">
    <property type="entry name" value="C2 domain"/>
    <property type="match status" value="1"/>
</dbReference>
<evidence type="ECO:0000313" key="3">
    <source>
        <dbReference type="Proteomes" id="UP001497516"/>
    </source>
</evidence>
<feature type="domain" description="C2" evidence="1">
    <location>
        <begin position="1"/>
        <end position="107"/>
    </location>
</feature>
<sequence>MMAAGTRTLEFTILSAEDLRIDGRPVRKNAFVVVKTGPSNSGSTGADRHGGSYPLWHERVVVAMPVPTTKSVTVEVQCRVGSGNRVVGSVAVPVSDFLGGLTPEGYLNFLSYRLWDPRWVRNGIVNFSVRVVGGGGGDCSEAARKKVGAESYGGASWGVPAEAGGRSNYGGGGGLVTGVPVWGSSRG</sequence>
<dbReference type="PANTHER" id="PTHR32246">
    <property type="entry name" value="INGRESSION PROTEIN FIC1"/>
    <property type="match status" value="1"/>
</dbReference>
<proteinExistence type="predicted"/>
<evidence type="ECO:0000313" key="2">
    <source>
        <dbReference type="EMBL" id="CAL1404291.1"/>
    </source>
</evidence>
<gene>
    <name evidence="2" type="ORF">LTRI10_LOCUS44161</name>
</gene>
<dbReference type="InterPro" id="IPR044750">
    <property type="entry name" value="C2_SRC2/BAP"/>
</dbReference>
<dbReference type="InterPro" id="IPR035892">
    <property type="entry name" value="C2_domain_sf"/>
</dbReference>
<dbReference type="CDD" id="cd04051">
    <property type="entry name" value="C2_SRC2_like"/>
    <property type="match status" value="1"/>
</dbReference>
<dbReference type="Proteomes" id="UP001497516">
    <property type="component" value="Chromosome 7"/>
</dbReference>
<evidence type="ECO:0000259" key="1">
    <source>
        <dbReference type="PROSITE" id="PS50004"/>
    </source>
</evidence>
<dbReference type="PANTHER" id="PTHR32246:SF17">
    <property type="entry name" value="BON1-ASSOCIATED PROTEIN 2"/>
    <property type="match status" value="1"/>
</dbReference>
<organism evidence="2 3">
    <name type="scientific">Linum trigynum</name>
    <dbReference type="NCBI Taxonomy" id="586398"/>
    <lineage>
        <taxon>Eukaryota</taxon>
        <taxon>Viridiplantae</taxon>
        <taxon>Streptophyta</taxon>
        <taxon>Embryophyta</taxon>
        <taxon>Tracheophyta</taxon>
        <taxon>Spermatophyta</taxon>
        <taxon>Magnoliopsida</taxon>
        <taxon>eudicotyledons</taxon>
        <taxon>Gunneridae</taxon>
        <taxon>Pentapetalae</taxon>
        <taxon>rosids</taxon>
        <taxon>fabids</taxon>
        <taxon>Malpighiales</taxon>
        <taxon>Linaceae</taxon>
        <taxon>Linum</taxon>
    </lineage>
</organism>
<dbReference type="PROSITE" id="PS50004">
    <property type="entry name" value="C2"/>
    <property type="match status" value="1"/>
</dbReference>
<dbReference type="SMART" id="SM00239">
    <property type="entry name" value="C2"/>
    <property type="match status" value="1"/>
</dbReference>
<keyword evidence="3" id="KW-1185">Reference proteome</keyword>
<reference evidence="2 3" key="1">
    <citation type="submission" date="2024-04" db="EMBL/GenBank/DDBJ databases">
        <authorList>
            <person name="Fracassetti M."/>
        </authorList>
    </citation>
    <scope>NUCLEOTIDE SEQUENCE [LARGE SCALE GENOMIC DNA]</scope>
</reference>
<dbReference type="AlphaFoldDB" id="A0AAV2G0X9"/>
<accession>A0AAV2G0X9</accession>
<name>A0AAV2G0X9_9ROSI</name>
<dbReference type="SUPFAM" id="SSF49562">
    <property type="entry name" value="C2 domain (Calcium/lipid-binding domain, CaLB)"/>
    <property type="match status" value="1"/>
</dbReference>
<dbReference type="Pfam" id="PF00168">
    <property type="entry name" value="C2"/>
    <property type="match status" value="1"/>
</dbReference>
<dbReference type="EMBL" id="OZ034820">
    <property type="protein sequence ID" value="CAL1404291.1"/>
    <property type="molecule type" value="Genomic_DNA"/>
</dbReference>
<dbReference type="InterPro" id="IPR000008">
    <property type="entry name" value="C2_dom"/>
</dbReference>